<reference evidence="10" key="1">
    <citation type="journal article" date="2013" name="Ind. Biotechnol.">
        <title>Comparative genomics analysis of Trichoderma reesei strains.</title>
        <authorList>
            <person name="Koike H."/>
            <person name="Aerts A."/>
            <person name="LaButti K."/>
            <person name="Grigoriev I.V."/>
            <person name="Baker S.E."/>
        </authorList>
    </citation>
    <scope>NUCLEOTIDE SEQUENCE [LARGE SCALE GENOMIC DNA]</scope>
    <source>
        <strain evidence="10">ATCC 56765 / BCRC 32924 / NRRL 11460 / Rut C-30</strain>
    </source>
</reference>
<evidence type="ECO:0000313" key="10">
    <source>
        <dbReference type="Proteomes" id="UP000024376"/>
    </source>
</evidence>
<dbReference type="Pfam" id="PF00067">
    <property type="entry name" value="p450"/>
    <property type="match status" value="1"/>
</dbReference>
<evidence type="ECO:0000256" key="7">
    <source>
        <dbReference type="PIRSR" id="PIRSR602403-1"/>
    </source>
</evidence>
<gene>
    <name evidence="9" type="ORF">M419DRAFT_87829</name>
</gene>
<dbReference type="AlphaFoldDB" id="A0A024S162"/>
<protein>
    <submittedName>
        <fullName evidence="9">Cytochrome P450</fullName>
    </submittedName>
</protein>
<dbReference type="PRINTS" id="PR00385">
    <property type="entry name" value="P450"/>
</dbReference>
<evidence type="ECO:0000256" key="3">
    <source>
        <dbReference type="ARBA" id="ARBA00022617"/>
    </source>
</evidence>
<comment type="similarity">
    <text evidence="2">Belongs to the cytochrome P450 family.</text>
</comment>
<organism evidence="9 10">
    <name type="scientific">Hypocrea jecorina (strain ATCC 56765 / BCRC 32924 / NRRL 11460 / Rut C-30)</name>
    <name type="common">Trichoderma reesei</name>
    <dbReference type="NCBI Taxonomy" id="1344414"/>
    <lineage>
        <taxon>Eukaryota</taxon>
        <taxon>Fungi</taxon>
        <taxon>Dikarya</taxon>
        <taxon>Ascomycota</taxon>
        <taxon>Pezizomycotina</taxon>
        <taxon>Sordariomycetes</taxon>
        <taxon>Hypocreomycetidae</taxon>
        <taxon>Hypocreales</taxon>
        <taxon>Hypocreaceae</taxon>
        <taxon>Trichoderma</taxon>
    </lineage>
</organism>
<proteinExistence type="inferred from homology"/>
<dbReference type="SUPFAM" id="SSF48264">
    <property type="entry name" value="Cytochrome P450"/>
    <property type="match status" value="1"/>
</dbReference>
<dbReference type="KEGG" id="trr:M419DRAFT_87829"/>
<evidence type="ECO:0000256" key="4">
    <source>
        <dbReference type="ARBA" id="ARBA00022723"/>
    </source>
</evidence>
<dbReference type="GO" id="GO:0016705">
    <property type="term" value="F:oxidoreductase activity, acting on paired donors, with incorporation or reduction of molecular oxygen"/>
    <property type="evidence" value="ECO:0007669"/>
    <property type="project" value="InterPro"/>
</dbReference>
<evidence type="ECO:0000256" key="5">
    <source>
        <dbReference type="ARBA" id="ARBA00023004"/>
    </source>
</evidence>
<feature type="binding site" description="axial binding residue" evidence="7">
    <location>
        <position position="491"/>
    </location>
    <ligand>
        <name>heme</name>
        <dbReference type="ChEBI" id="CHEBI:30413"/>
    </ligand>
    <ligandPart>
        <name>Fe</name>
        <dbReference type="ChEBI" id="CHEBI:18248"/>
    </ligandPart>
</feature>
<dbReference type="PRINTS" id="PR00465">
    <property type="entry name" value="EP450IV"/>
</dbReference>
<evidence type="ECO:0000256" key="2">
    <source>
        <dbReference type="ARBA" id="ARBA00010617"/>
    </source>
</evidence>
<evidence type="ECO:0000256" key="6">
    <source>
        <dbReference type="ARBA" id="ARBA00023033"/>
    </source>
</evidence>
<evidence type="ECO:0000313" key="9">
    <source>
        <dbReference type="EMBL" id="ETR98822.1"/>
    </source>
</evidence>
<dbReference type="EMBL" id="KI911160">
    <property type="protein sequence ID" value="ETR98822.1"/>
    <property type="molecule type" value="Genomic_DNA"/>
</dbReference>
<dbReference type="Gene3D" id="1.10.630.10">
    <property type="entry name" value="Cytochrome P450"/>
    <property type="match status" value="1"/>
</dbReference>
<dbReference type="HOGENOM" id="CLU_001570_5_11_1"/>
<feature type="signal peptide" evidence="8">
    <location>
        <begin position="1"/>
        <end position="17"/>
    </location>
</feature>
<name>A0A024S162_HYPJR</name>
<keyword evidence="6" id="KW-0503">Monooxygenase</keyword>
<accession>A0A024S162</accession>
<dbReference type="Proteomes" id="UP000024376">
    <property type="component" value="Unassembled WGS sequence"/>
</dbReference>
<dbReference type="InterPro" id="IPR036396">
    <property type="entry name" value="Cyt_P450_sf"/>
</dbReference>
<evidence type="ECO:0000256" key="8">
    <source>
        <dbReference type="SAM" id="SignalP"/>
    </source>
</evidence>
<dbReference type="PANTHER" id="PTHR24305:SF166">
    <property type="entry name" value="CYTOCHROME P450 12A4, MITOCHONDRIAL-RELATED"/>
    <property type="match status" value="1"/>
</dbReference>
<comment type="cofactor">
    <cofactor evidence="1 7">
        <name>heme</name>
        <dbReference type="ChEBI" id="CHEBI:30413"/>
    </cofactor>
</comment>
<dbReference type="OrthoDB" id="1470350at2759"/>
<dbReference type="PANTHER" id="PTHR24305">
    <property type="entry name" value="CYTOCHROME P450"/>
    <property type="match status" value="1"/>
</dbReference>
<keyword evidence="5 7" id="KW-0408">Iron</keyword>
<evidence type="ECO:0000256" key="1">
    <source>
        <dbReference type="ARBA" id="ARBA00001971"/>
    </source>
</evidence>
<dbReference type="InterPro" id="IPR001128">
    <property type="entry name" value="Cyt_P450"/>
</dbReference>
<dbReference type="InterPro" id="IPR002403">
    <property type="entry name" value="Cyt_P450_E_grp-IV"/>
</dbReference>
<keyword evidence="8" id="KW-0732">Signal</keyword>
<dbReference type="GO" id="GO:0004497">
    <property type="term" value="F:monooxygenase activity"/>
    <property type="evidence" value="ECO:0007669"/>
    <property type="project" value="UniProtKB-KW"/>
</dbReference>
<dbReference type="InterPro" id="IPR050121">
    <property type="entry name" value="Cytochrome_P450_monoxygenase"/>
</dbReference>
<keyword evidence="6" id="KW-0560">Oxidoreductase</keyword>
<keyword evidence="3 7" id="KW-0349">Heme</keyword>
<keyword evidence="4 7" id="KW-0479">Metal-binding</keyword>
<feature type="chain" id="PRO_5001533548" evidence="8">
    <location>
        <begin position="18"/>
        <end position="543"/>
    </location>
</feature>
<dbReference type="GO" id="GO:0005506">
    <property type="term" value="F:iron ion binding"/>
    <property type="evidence" value="ECO:0007669"/>
    <property type="project" value="InterPro"/>
</dbReference>
<sequence>MEFLCVALVSFAGVVLTLRQPDATISLAAGVGLGLYVLATVVAKVGRALIYPFYISGLRNVPGPKDNQFLVGQAIRLLKTAGPNDLYLDWMRKWPDAPFIRYLSFGNSEVLLVNSLEAAREVLQTHGSSFVKPAFFEKLVGEMMGTGVLFSVGEQHKQLRRIMAGPLSKPKVRRMLPLFKDKARELSASLDEAIAGDSKGVVEIETLFSRTAFKVISTALLSRDITDFRSATSPLSFEECYRGILTPPTLLGKLITFVNPFVPLRWLPIEANLAFIRANTALRGMLSELVQERVAQVKQGKGGGGEEDGNKDFLTDMIEANLAESKGVSDQLLVDTIIQGVSAGHETTAGALTWTVHALTQHPHMQQRLRDEILSAQQQKKKKKQADDGLDAATIDSLPYLNNVLNESLRVYSPTLMAPWEAGQDLVIAGVAIPKGTTVTTIPAMVHLNPSIWGAAAADVDEFNPDRWDAATGPAANPFAIEAFLNGPRTCPGRALALLEMKTVLAEVVGNFGLEAAREEVQFENPSLTLKPKGGLWVRVKRL</sequence>
<dbReference type="GO" id="GO:0020037">
    <property type="term" value="F:heme binding"/>
    <property type="evidence" value="ECO:0007669"/>
    <property type="project" value="InterPro"/>
</dbReference>